<proteinExistence type="predicted"/>
<evidence type="ECO:0000313" key="2">
    <source>
        <dbReference type="Proteomes" id="UP001384579"/>
    </source>
</evidence>
<keyword evidence="2" id="KW-1185">Reference proteome</keyword>
<gene>
    <name evidence="1" type="ORF">WMG39_29700</name>
</gene>
<feature type="non-terminal residue" evidence="1">
    <location>
        <position position="79"/>
    </location>
</feature>
<organism evidence="1 2">
    <name type="scientific">Microcoleus anatoxicus PTRS2</name>
    <dbReference type="NCBI Taxonomy" id="2705321"/>
    <lineage>
        <taxon>Bacteria</taxon>
        <taxon>Bacillati</taxon>
        <taxon>Cyanobacteriota</taxon>
        <taxon>Cyanophyceae</taxon>
        <taxon>Oscillatoriophycideae</taxon>
        <taxon>Oscillatoriales</taxon>
        <taxon>Microcoleaceae</taxon>
        <taxon>Microcoleus</taxon>
        <taxon>Microcoleus anatoxicus</taxon>
    </lineage>
</organism>
<dbReference type="Proteomes" id="UP001384579">
    <property type="component" value="Unassembled WGS sequence"/>
</dbReference>
<protein>
    <submittedName>
        <fullName evidence="1">Uncharacterized protein</fullName>
    </submittedName>
</protein>
<sequence length="79" mass="9086">MSIVNVRLNNQFVQLIPRKLAKKGIDNFDSRPDTYSYLSTQKCKNFMGDIQATFTSTDRAFHIEGYEKIDFSLLYVDGA</sequence>
<comment type="caution">
    <text evidence="1">The sequence shown here is derived from an EMBL/GenBank/DDBJ whole genome shotgun (WGS) entry which is preliminary data.</text>
</comment>
<evidence type="ECO:0000313" key="1">
    <source>
        <dbReference type="EMBL" id="MEK0188989.1"/>
    </source>
</evidence>
<accession>A0ABU8YX26</accession>
<reference evidence="1 2" key="1">
    <citation type="journal article" date="2020" name="Harmful Algae">
        <title>Molecular and morphological characterization of a novel dihydroanatoxin-a producing Microcoleus species (cyanobacteria) from the Russian River, California, USA.</title>
        <authorList>
            <person name="Conklin K.Y."/>
            <person name="Stancheva R."/>
            <person name="Otten T.G."/>
            <person name="Fadness R."/>
            <person name="Boyer G.L."/>
            <person name="Read B."/>
            <person name="Zhang X."/>
            <person name="Sheath R.G."/>
        </authorList>
    </citation>
    <scope>NUCLEOTIDE SEQUENCE [LARGE SCALE GENOMIC DNA]</scope>
    <source>
        <strain evidence="1 2">PTRS2</strain>
    </source>
</reference>
<name>A0ABU8YX26_9CYAN</name>
<dbReference type="EMBL" id="JBBLXS010000871">
    <property type="protein sequence ID" value="MEK0188989.1"/>
    <property type="molecule type" value="Genomic_DNA"/>
</dbReference>
<dbReference type="RefSeq" id="WP_340542336.1">
    <property type="nucleotide sequence ID" value="NZ_JBBLXS010000871.1"/>
</dbReference>